<feature type="domain" description="4Fe-4S ferredoxin-type" evidence="5">
    <location>
        <begin position="144"/>
        <end position="173"/>
    </location>
</feature>
<sequence length="261" mass="29225">MGLNRREFLKIAGVSTMLGLGGMGSIELLAPGSLEASGEFPAKGAASGIRYGMVVDMRRCAKEEGCKKCITACHTTHNVPDHGNRKDEVKWIWKEPFEAAFPGQHHEYPDVSKEHPFIVLCNHCEHPPCVRVCPTKATFKRPDGIVMMDMHRCIGCRFCMAACPFGARSFNWKDPRLGLDMNKVNPAYPTRTRGVVEKCTFCTERLAQNKLPACVEACPEKALVFGNLHDPNSEIRRALRENHTIRRKPELGTRPSVFYIV</sequence>
<evidence type="ECO:0000256" key="3">
    <source>
        <dbReference type="ARBA" id="ARBA00023004"/>
    </source>
</evidence>
<dbReference type="PROSITE" id="PS51318">
    <property type="entry name" value="TAT"/>
    <property type="match status" value="1"/>
</dbReference>
<evidence type="ECO:0000313" key="7">
    <source>
        <dbReference type="Proteomes" id="UP000469346"/>
    </source>
</evidence>
<dbReference type="PANTHER" id="PTHR43177:SF3">
    <property type="entry name" value="PROTEIN NRFC HOMOLOG"/>
    <property type="match status" value="1"/>
</dbReference>
<organism evidence="6 7">
    <name type="scientific">Dissulfurirhabdus thermomarina</name>
    <dbReference type="NCBI Taxonomy" id="1765737"/>
    <lineage>
        <taxon>Bacteria</taxon>
        <taxon>Deltaproteobacteria</taxon>
        <taxon>Dissulfurirhabdaceae</taxon>
        <taxon>Dissulfurirhabdus</taxon>
    </lineage>
</organism>
<keyword evidence="2" id="KW-0479">Metal-binding</keyword>
<evidence type="ECO:0000256" key="4">
    <source>
        <dbReference type="ARBA" id="ARBA00023014"/>
    </source>
</evidence>
<gene>
    <name evidence="6" type="ORF">G3N55_09830</name>
</gene>
<proteinExistence type="predicted"/>
<dbReference type="InterPro" id="IPR054822">
    <property type="entry name" value="DsrO-like"/>
</dbReference>
<dbReference type="InterPro" id="IPR050954">
    <property type="entry name" value="ET_IronSulfur_Cluster-Binding"/>
</dbReference>
<dbReference type="RefSeq" id="WP_163299253.1">
    <property type="nucleotide sequence ID" value="NZ_JAAGRR010000124.1"/>
</dbReference>
<reference evidence="6 7" key="1">
    <citation type="submission" date="2020-02" db="EMBL/GenBank/DDBJ databases">
        <title>Comparative genomics of sulfur disproportionating microorganisms.</title>
        <authorList>
            <person name="Ward L.M."/>
            <person name="Bertran E."/>
            <person name="Johnston D.T."/>
        </authorList>
    </citation>
    <scope>NUCLEOTIDE SEQUENCE [LARGE SCALE GENOMIC DNA]</scope>
    <source>
        <strain evidence="6 7">DSM 100025</strain>
    </source>
</reference>
<accession>A0A6N9TQ17</accession>
<keyword evidence="1" id="KW-0004">4Fe-4S</keyword>
<dbReference type="Proteomes" id="UP000469346">
    <property type="component" value="Unassembled WGS sequence"/>
</dbReference>
<evidence type="ECO:0000256" key="2">
    <source>
        <dbReference type="ARBA" id="ARBA00022723"/>
    </source>
</evidence>
<name>A0A6N9TQ17_DISTH</name>
<dbReference type="InterPro" id="IPR017896">
    <property type="entry name" value="4Fe4S_Fe-S-bd"/>
</dbReference>
<dbReference type="PROSITE" id="PS00198">
    <property type="entry name" value="4FE4S_FER_1"/>
    <property type="match status" value="1"/>
</dbReference>
<evidence type="ECO:0000256" key="1">
    <source>
        <dbReference type="ARBA" id="ARBA00022485"/>
    </source>
</evidence>
<comment type="caution">
    <text evidence="6">The sequence shown here is derived from an EMBL/GenBank/DDBJ whole genome shotgun (WGS) entry which is preliminary data.</text>
</comment>
<dbReference type="Pfam" id="PF13247">
    <property type="entry name" value="Fer4_11"/>
    <property type="match status" value="2"/>
</dbReference>
<dbReference type="CDD" id="cd10551">
    <property type="entry name" value="PsrB"/>
    <property type="match status" value="1"/>
</dbReference>
<dbReference type="SUPFAM" id="SSF54862">
    <property type="entry name" value="4Fe-4S ferredoxins"/>
    <property type="match status" value="1"/>
</dbReference>
<keyword evidence="4" id="KW-0411">Iron-sulfur</keyword>
<evidence type="ECO:0000259" key="5">
    <source>
        <dbReference type="PROSITE" id="PS51379"/>
    </source>
</evidence>
<dbReference type="PROSITE" id="PS51379">
    <property type="entry name" value="4FE4S_FER_2"/>
    <property type="match status" value="1"/>
</dbReference>
<dbReference type="PANTHER" id="PTHR43177">
    <property type="entry name" value="PROTEIN NRFC"/>
    <property type="match status" value="1"/>
</dbReference>
<keyword evidence="3" id="KW-0408">Iron</keyword>
<dbReference type="NCBIfam" id="NF045797">
    <property type="entry name" value="DsrO"/>
    <property type="match status" value="1"/>
</dbReference>
<dbReference type="InterPro" id="IPR006311">
    <property type="entry name" value="TAT_signal"/>
</dbReference>
<dbReference type="InterPro" id="IPR017900">
    <property type="entry name" value="4Fe4S_Fe_S_CS"/>
</dbReference>
<dbReference type="Gene3D" id="3.30.70.20">
    <property type="match status" value="2"/>
</dbReference>
<dbReference type="EMBL" id="JAAGRR010000124">
    <property type="protein sequence ID" value="NDY43138.1"/>
    <property type="molecule type" value="Genomic_DNA"/>
</dbReference>
<dbReference type="AlphaFoldDB" id="A0A6N9TQ17"/>
<evidence type="ECO:0000313" key="6">
    <source>
        <dbReference type="EMBL" id="NDY43138.1"/>
    </source>
</evidence>
<dbReference type="GO" id="GO:0046872">
    <property type="term" value="F:metal ion binding"/>
    <property type="evidence" value="ECO:0007669"/>
    <property type="project" value="UniProtKB-KW"/>
</dbReference>
<protein>
    <submittedName>
        <fullName evidence="6">4Fe-4S dicluster domain-containing protein</fullName>
    </submittedName>
</protein>
<keyword evidence="7" id="KW-1185">Reference proteome</keyword>
<dbReference type="GO" id="GO:0051539">
    <property type="term" value="F:4 iron, 4 sulfur cluster binding"/>
    <property type="evidence" value="ECO:0007669"/>
    <property type="project" value="UniProtKB-KW"/>
</dbReference>